<evidence type="ECO:0000313" key="3">
    <source>
        <dbReference type="EMBL" id="MDC7717580.1"/>
    </source>
</evidence>
<proteinExistence type="inferred from homology"/>
<evidence type="ECO:0000256" key="1">
    <source>
        <dbReference type="ARBA" id="ARBA00008460"/>
    </source>
</evidence>
<dbReference type="Gene3D" id="3.30.70.260">
    <property type="match status" value="1"/>
</dbReference>
<sequence>MSNPTSDIKDLLEFPARFPIKVMGERTDVFLPTIFEVVRLHAPDLELAHIVARDSSSGKYVSLTVTVTATSKEQLDNIYRVLSGHPLVKWAL</sequence>
<comment type="similarity">
    <text evidence="1 2">Belongs to the UPF0250 family.</text>
</comment>
<protein>
    <recommendedName>
        <fullName evidence="2">UPF0250 protein PQU95_10190</fullName>
    </recommendedName>
</protein>
<dbReference type="PANTHER" id="PTHR38036">
    <property type="entry name" value="UPF0250 PROTEIN YBED"/>
    <property type="match status" value="1"/>
</dbReference>
<reference evidence="3 4" key="1">
    <citation type="submission" date="2023-01" db="EMBL/GenBank/DDBJ databases">
        <title>Novel species of the genus Vogesella isolated from rivers.</title>
        <authorList>
            <person name="Lu H."/>
        </authorList>
    </citation>
    <scope>NUCLEOTIDE SEQUENCE [LARGE SCALE GENOMIC DNA]</scope>
    <source>
        <strain evidence="3 4">DC21W</strain>
    </source>
</reference>
<dbReference type="PANTHER" id="PTHR38036:SF1">
    <property type="entry name" value="UPF0250 PROTEIN YBED"/>
    <property type="match status" value="1"/>
</dbReference>
<organism evidence="3 4">
    <name type="scientific">Vogesella aquatica</name>
    <dbReference type="NCBI Taxonomy" id="2984206"/>
    <lineage>
        <taxon>Bacteria</taxon>
        <taxon>Pseudomonadati</taxon>
        <taxon>Pseudomonadota</taxon>
        <taxon>Betaproteobacteria</taxon>
        <taxon>Neisseriales</taxon>
        <taxon>Chromobacteriaceae</taxon>
        <taxon>Vogesella</taxon>
    </lineage>
</organism>
<dbReference type="Proteomes" id="UP001219956">
    <property type="component" value="Unassembled WGS sequence"/>
</dbReference>
<dbReference type="InterPro" id="IPR007454">
    <property type="entry name" value="UPF0250_YbeD-like"/>
</dbReference>
<keyword evidence="4" id="KW-1185">Reference proteome</keyword>
<accession>A0ABT5IYF1</accession>
<comment type="caution">
    <text evidence="3">The sequence shown here is derived from an EMBL/GenBank/DDBJ whole genome shotgun (WGS) entry which is preliminary data.</text>
</comment>
<dbReference type="RefSeq" id="WP_272751895.1">
    <property type="nucleotide sequence ID" value="NZ_JAQQLF010000011.1"/>
</dbReference>
<dbReference type="Pfam" id="PF04359">
    <property type="entry name" value="DUF493"/>
    <property type="match status" value="1"/>
</dbReference>
<dbReference type="SUPFAM" id="SSF117991">
    <property type="entry name" value="YbeD/HP0495-like"/>
    <property type="match status" value="1"/>
</dbReference>
<dbReference type="HAMAP" id="MF_00659">
    <property type="entry name" value="UPF0250"/>
    <property type="match status" value="1"/>
</dbReference>
<gene>
    <name evidence="3" type="ORF">PQU95_10190</name>
</gene>
<name>A0ABT5IYF1_9NEIS</name>
<dbReference type="InterPro" id="IPR027471">
    <property type="entry name" value="YbeD-like_sf"/>
</dbReference>
<evidence type="ECO:0000256" key="2">
    <source>
        <dbReference type="HAMAP-Rule" id="MF_00659"/>
    </source>
</evidence>
<dbReference type="EMBL" id="JAQQLF010000011">
    <property type="protein sequence ID" value="MDC7717580.1"/>
    <property type="molecule type" value="Genomic_DNA"/>
</dbReference>
<evidence type="ECO:0000313" key="4">
    <source>
        <dbReference type="Proteomes" id="UP001219956"/>
    </source>
</evidence>